<dbReference type="Proteomes" id="UP000022835">
    <property type="component" value="Unassembled WGS sequence"/>
</dbReference>
<keyword evidence="3" id="KW-1185">Reference proteome</keyword>
<feature type="chain" id="PRO_5001623295" evidence="1">
    <location>
        <begin position="31"/>
        <end position="145"/>
    </location>
</feature>
<dbReference type="RefSeq" id="WP_109751058.1">
    <property type="nucleotide sequence ID" value="NZ_JALN02000001.1"/>
</dbReference>
<dbReference type="STRING" id="1440774.Y900_011735"/>
<proteinExistence type="predicted"/>
<dbReference type="eggNOG" id="ENOG50303NG">
    <property type="taxonomic scope" value="Bacteria"/>
</dbReference>
<comment type="caution">
    <text evidence="2">The sequence shown here is derived from an EMBL/GenBank/DDBJ whole genome shotgun (WGS) entry which is preliminary data.</text>
</comment>
<organism evidence="2 3">
    <name type="scientific">Mycolicibacterium aromaticivorans JS19b1 = JCM 16368</name>
    <dbReference type="NCBI Taxonomy" id="1440774"/>
    <lineage>
        <taxon>Bacteria</taxon>
        <taxon>Bacillati</taxon>
        <taxon>Actinomycetota</taxon>
        <taxon>Actinomycetes</taxon>
        <taxon>Mycobacteriales</taxon>
        <taxon>Mycobacteriaceae</taxon>
        <taxon>Mycolicibacterium</taxon>
    </lineage>
</organism>
<accession>A0A064CLA3</accession>
<gene>
    <name evidence="2" type="ORF">Y900_011735</name>
</gene>
<dbReference type="AlphaFoldDB" id="A0A064CLA3"/>
<evidence type="ECO:0000313" key="3">
    <source>
        <dbReference type="Proteomes" id="UP000022835"/>
    </source>
</evidence>
<feature type="signal peptide" evidence="1">
    <location>
        <begin position="1"/>
        <end position="30"/>
    </location>
</feature>
<dbReference type="EMBL" id="JALN02000001">
    <property type="protein sequence ID" value="KDE99592.1"/>
    <property type="molecule type" value="Genomic_DNA"/>
</dbReference>
<sequence>MAKDLRGWVSVGATTVCVVGLFLGAPGAAADDSVCTSVGQYCGFYSPSRNISCEINTGGRVGEDGVYCQTDSPPQSVTLNKDGTFKSCTGVSCLGDAAQGIPTLAYGKTMTLGQFKCLSEESGVSCTAAGGRGFTISRSGIGTAG</sequence>
<reference evidence="2" key="1">
    <citation type="submission" date="2014-05" db="EMBL/GenBank/DDBJ databases">
        <title>Genome sequence of Mycobacterium aromaticivorans strain JS19b1T (= DSM 45407T).</title>
        <authorList>
            <person name="Kwak Y."/>
            <person name="Park G.-S."/>
            <person name="Li Q.X."/>
            <person name="Lee S.-E."/>
            <person name="Shin J.-H."/>
        </authorList>
    </citation>
    <scope>NUCLEOTIDE SEQUENCE [LARGE SCALE GENOMIC DNA]</scope>
    <source>
        <strain evidence="2">JS19b1</strain>
    </source>
</reference>
<protein>
    <submittedName>
        <fullName evidence="2">Uncharacterized protein</fullName>
    </submittedName>
</protein>
<evidence type="ECO:0000256" key="1">
    <source>
        <dbReference type="SAM" id="SignalP"/>
    </source>
</evidence>
<name>A0A064CLA3_9MYCO</name>
<dbReference type="OrthoDB" id="4412036at2"/>
<keyword evidence="1" id="KW-0732">Signal</keyword>
<evidence type="ECO:0000313" key="2">
    <source>
        <dbReference type="EMBL" id="KDE99592.1"/>
    </source>
</evidence>